<evidence type="ECO:0000313" key="5">
    <source>
        <dbReference type="Proteomes" id="UP000541352"/>
    </source>
</evidence>
<organism evidence="4 5">
    <name type="scientific">Runella defluvii</name>
    <dbReference type="NCBI Taxonomy" id="370973"/>
    <lineage>
        <taxon>Bacteria</taxon>
        <taxon>Pseudomonadati</taxon>
        <taxon>Bacteroidota</taxon>
        <taxon>Cytophagia</taxon>
        <taxon>Cytophagales</taxon>
        <taxon>Spirosomataceae</taxon>
        <taxon>Runella</taxon>
    </lineage>
</organism>
<dbReference type="InterPro" id="IPR011006">
    <property type="entry name" value="CheY-like_superfamily"/>
</dbReference>
<dbReference type="GO" id="GO:0000160">
    <property type="term" value="P:phosphorelay signal transduction system"/>
    <property type="evidence" value="ECO:0007669"/>
    <property type="project" value="InterPro"/>
</dbReference>
<dbReference type="RefSeq" id="WP_183980080.1">
    <property type="nucleotide sequence ID" value="NZ_JACIBY010000024.1"/>
</dbReference>
<dbReference type="PANTHER" id="PTHR44591">
    <property type="entry name" value="STRESS RESPONSE REGULATOR PROTEIN 1"/>
    <property type="match status" value="1"/>
</dbReference>
<evidence type="ECO:0000256" key="1">
    <source>
        <dbReference type="ARBA" id="ARBA00022553"/>
    </source>
</evidence>
<name>A0A7W5ZUY0_9BACT</name>
<dbReference type="SMART" id="SM00448">
    <property type="entry name" value="REC"/>
    <property type="match status" value="1"/>
</dbReference>
<accession>A0A7W5ZUY0</accession>
<keyword evidence="1 2" id="KW-0597">Phosphoprotein</keyword>
<dbReference type="PANTHER" id="PTHR44591:SF3">
    <property type="entry name" value="RESPONSE REGULATORY DOMAIN-CONTAINING PROTEIN"/>
    <property type="match status" value="1"/>
</dbReference>
<feature type="domain" description="Response regulatory" evidence="3">
    <location>
        <begin position="20"/>
        <end position="139"/>
    </location>
</feature>
<dbReference type="Pfam" id="PF04397">
    <property type="entry name" value="LytTR"/>
    <property type="match status" value="1"/>
</dbReference>
<sequence>MNIELLLNESPNSEELRMLRTVIIEDNSAERENVLSFLAQLCPNVEVVGVASEVNEAVRVVVETNPDLLLTDVQITGGSCYQLLEQLRHKNQLDSLSIIFMTGHYDFNNATQAFKYAAVDFLVKPFSAKELQAAVVKVAKQKEPIQSYEQLSLLIDFLNSPQKNSERIAITLIGGKIQMIELSDILYLEAKASMTNFWLASTTHAVVANRNLGQYVDILHNDARFFSISNSLCINLDYLQTYDHGEQTVKLKECTQALYASRQGGQRLRQYLNTQNTISKSKFDTLKGLLSRFWGV</sequence>
<dbReference type="PROSITE" id="PS50110">
    <property type="entry name" value="RESPONSE_REGULATORY"/>
    <property type="match status" value="1"/>
</dbReference>
<dbReference type="EMBL" id="JACIBY010000024">
    <property type="protein sequence ID" value="MBB3842022.1"/>
    <property type="molecule type" value="Genomic_DNA"/>
</dbReference>
<proteinExistence type="predicted"/>
<dbReference type="InterPro" id="IPR001789">
    <property type="entry name" value="Sig_transdc_resp-reg_receiver"/>
</dbReference>
<evidence type="ECO:0000256" key="2">
    <source>
        <dbReference type="PROSITE-ProRule" id="PRU00169"/>
    </source>
</evidence>
<reference evidence="4 5" key="1">
    <citation type="submission" date="2020-08" db="EMBL/GenBank/DDBJ databases">
        <title>Genomic Encyclopedia of Type Strains, Phase IV (KMG-IV): sequencing the most valuable type-strain genomes for metagenomic binning, comparative biology and taxonomic classification.</title>
        <authorList>
            <person name="Goeker M."/>
        </authorList>
    </citation>
    <scope>NUCLEOTIDE SEQUENCE [LARGE SCALE GENOMIC DNA]</scope>
    <source>
        <strain evidence="4 5">DSM 17976</strain>
    </source>
</reference>
<feature type="modified residue" description="4-aspartylphosphate" evidence="2">
    <location>
        <position position="72"/>
    </location>
</feature>
<dbReference type="AlphaFoldDB" id="A0A7W5ZUY0"/>
<dbReference type="SUPFAM" id="SSF52172">
    <property type="entry name" value="CheY-like"/>
    <property type="match status" value="1"/>
</dbReference>
<dbReference type="GO" id="GO:0003677">
    <property type="term" value="F:DNA binding"/>
    <property type="evidence" value="ECO:0007669"/>
    <property type="project" value="InterPro"/>
</dbReference>
<comment type="caution">
    <text evidence="4">The sequence shown here is derived from an EMBL/GenBank/DDBJ whole genome shotgun (WGS) entry which is preliminary data.</text>
</comment>
<dbReference type="SMART" id="SM00850">
    <property type="entry name" value="LytTR"/>
    <property type="match status" value="1"/>
</dbReference>
<gene>
    <name evidence="4" type="ORF">FHS57_006051</name>
</gene>
<keyword evidence="5" id="KW-1185">Reference proteome</keyword>
<dbReference type="Pfam" id="PF00072">
    <property type="entry name" value="Response_reg"/>
    <property type="match status" value="1"/>
</dbReference>
<dbReference type="Gene3D" id="3.40.50.2300">
    <property type="match status" value="1"/>
</dbReference>
<protein>
    <submittedName>
        <fullName evidence="4">Two-component system LytT family response regulator</fullName>
    </submittedName>
</protein>
<dbReference type="InterPro" id="IPR007492">
    <property type="entry name" value="LytTR_DNA-bd_dom"/>
</dbReference>
<dbReference type="Proteomes" id="UP000541352">
    <property type="component" value="Unassembled WGS sequence"/>
</dbReference>
<dbReference type="Gene3D" id="2.40.50.1020">
    <property type="entry name" value="LytTr DNA-binding domain"/>
    <property type="match status" value="1"/>
</dbReference>
<dbReference type="InterPro" id="IPR050595">
    <property type="entry name" value="Bact_response_regulator"/>
</dbReference>
<evidence type="ECO:0000313" key="4">
    <source>
        <dbReference type="EMBL" id="MBB3842022.1"/>
    </source>
</evidence>
<evidence type="ECO:0000259" key="3">
    <source>
        <dbReference type="PROSITE" id="PS50110"/>
    </source>
</evidence>